<dbReference type="Gene3D" id="3.30.565.10">
    <property type="entry name" value="Histidine kinase-like ATPase, C-terminal domain"/>
    <property type="match status" value="1"/>
</dbReference>
<protein>
    <recommendedName>
        <fullName evidence="10">Protein-serine/threonine kinase</fullName>
        <ecNumber evidence="10">2.7.11.-</ecNumber>
    </recommendedName>
</protein>
<dbReference type="PROSITE" id="PS50109">
    <property type="entry name" value="HIS_KIN"/>
    <property type="match status" value="1"/>
</dbReference>
<dbReference type="SUPFAM" id="SSF55874">
    <property type="entry name" value="ATPase domain of HSP90 chaperone/DNA topoisomerase II/histidine kinase"/>
    <property type="match status" value="1"/>
</dbReference>
<dbReference type="InterPro" id="IPR003594">
    <property type="entry name" value="HATPase_dom"/>
</dbReference>
<dbReference type="GO" id="GO:0005759">
    <property type="term" value="C:mitochondrial matrix"/>
    <property type="evidence" value="ECO:0007669"/>
    <property type="project" value="UniProtKB-SubCell"/>
</dbReference>
<dbReference type="Gene3D" id="1.20.140.20">
    <property type="entry name" value="Alpha-ketoacid/pyruvate dehydrogenase kinase, N-terminal domain"/>
    <property type="match status" value="1"/>
</dbReference>
<comment type="caution">
    <text evidence="12">The sequence shown here is derived from an EMBL/GenBank/DDBJ whole genome shotgun (WGS) entry which is preliminary data.</text>
</comment>
<keyword evidence="4 10" id="KW-0808">Transferase</keyword>
<gene>
    <name evidence="12" type="ORF">ZYGM_004639</name>
</gene>
<dbReference type="InterPro" id="IPR036784">
    <property type="entry name" value="AK/P_DHK_N_sf"/>
</dbReference>
<comment type="similarity">
    <text evidence="2 10">Belongs to the PDK/BCKDK protein kinase family.</text>
</comment>
<proteinExistence type="inferred from homology"/>
<dbReference type="SMART" id="SM00387">
    <property type="entry name" value="HATPase_c"/>
    <property type="match status" value="1"/>
</dbReference>
<evidence type="ECO:0000256" key="1">
    <source>
        <dbReference type="ARBA" id="ARBA00004305"/>
    </source>
</evidence>
<dbReference type="GO" id="GO:0010906">
    <property type="term" value="P:regulation of glucose metabolic process"/>
    <property type="evidence" value="ECO:0007669"/>
    <property type="project" value="TreeGrafter"/>
</dbReference>
<dbReference type="OrthoDB" id="3264224at2759"/>
<dbReference type="SUPFAM" id="SSF69012">
    <property type="entry name" value="alpha-ketoacid dehydrogenase kinase, N-terminal domain"/>
    <property type="match status" value="1"/>
</dbReference>
<dbReference type="PANTHER" id="PTHR11947">
    <property type="entry name" value="PYRUVATE DEHYDROGENASE KINASE"/>
    <property type="match status" value="1"/>
</dbReference>
<dbReference type="EMBL" id="BIMX01000003">
    <property type="protein sequence ID" value="GCE98033.1"/>
    <property type="molecule type" value="Genomic_DNA"/>
</dbReference>
<name>A0A4C2E2Q6_9SACH</name>
<evidence type="ECO:0000256" key="6">
    <source>
        <dbReference type="ARBA" id="ARBA00022777"/>
    </source>
</evidence>
<keyword evidence="3" id="KW-0597">Phosphoprotein</keyword>
<reference evidence="12 13" key="1">
    <citation type="submission" date="2019-01" db="EMBL/GenBank/DDBJ databases">
        <title>Draft Genome Sequencing of Zygosaccharomyces mellis Ca-7.</title>
        <authorList>
            <person name="Shiwa Y."/>
            <person name="Kanesaki Y."/>
            <person name="Ishige T."/>
            <person name="Mura K."/>
            <person name="Hori T."/>
            <person name="Tamura T."/>
        </authorList>
    </citation>
    <scope>NUCLEOTIDE SEQUENCE [LARGE SCALE GENOMIC DNA]</scope>
    <source>
        <strain evidence="12 13">Ca-7</strain>
    </source>
</reference>
<evidence type="ECO:0000313" key="13">
    <source>
        <dbReference type="Proteomes" id="UP000301737"/>
    </source>
</evidence>
<dbReference type="InterPro" id="IPR036890">
    <property type="entry name" value="HATPase_C_sf"/>
</dbReference>
<dbReference type="InterPro" id="IPR004358">
    <property type="entry name" value="Sig_transdc_His_kin-like_C"/>
</dbReference>
<evidence type="ECO:0000256" key="3">
    <source>
        <dbReference type="ARBA" id="ARBA00022553"/>
    </source>
</evidence>
<dbReference type="InterPro" id="IPR039028">
    <property type="entry name" value="BCKD/PDK"/>
</dbReference>
<sequence>MNLLCGFRYVGVSSGLLRHRYQHLAFRQFRLYSRWRKETLPRGDGRDRSTGLNIPFEDHYKIRSHIELLIQDYAKKPIPPITYEYLTQYKSPLQNNEEYMLSIQTVNLLLCYTCRQLQAIQNLPYIVVLNPNIELANTLYLSTLETLLNVEYPYGLHHRDTMVSLLTNFLEEHQDTLTTLAVGFQEVMKFYDHDHVFRFLNLHLRNRISMKMLATHHLALLEQSDRFHHGIRSNDIGILHRDLKISNLVEQVGEFVNDLCSISYDLNVPVNIVEGHDVSFTCIPTSLEYVLTEVFKNSLRAHIERSNAENLLTQKPVEVTIVRNDNELQIRIRDFGGGIPPTVEEKMFDYSYSTVAEKKNDTGAEAYVLPGEHVNNVSGMGFGLPMCKAYMEMFGGRLDIQSLWGWGTDVYIKLTGPSKEMLQS</sequence>
<evidence type="ECO:0000256" key="9">
    <source>
        <dbReference type="ARBA" id="ARBA00023128"/>
    </source>
</evidence>
<evidence type="ECO:0000256" key="4">
    <source>
        <dbReference type="ARBA" id="ARBA00022679"/>
    </source>
</evidence>
<dbReference type="PRINTS" id="PR00344">
    <property type="entry name" value="BCTRLSENSOR"/>
</dbReference>
<evidence type="ECO:0000256" key="5">
    <source>
        <dbReference type="ARBA" id="ARBA00022741"/>
    </source>
</evidence>
<evidence type="ECO:0000256" key="2">
    <source>
        <dbReference type="ARBA" id="ARBA00006155"/>
    </source>
</evidence>
<keyword evidence="6 10" id="KW-0418">Kinase</keyword>
<evidence type="ECO:0000256" key="7">
    <source>
        <dbReference type="ARBA" id="ARBA00022840"/>
    </source>
</evidence>
<dbReference type="AlphaFoldDB" id="A0A4C2E2Q6"/>
<dbReference type="Pfam" id="PF10436">
    <property type="entry name" value="BCDHK_Adom3"/>
    <property type="match status" value="1"/>
</dbReference>
<evidence type="ECO:0000313" key="12">
    <source>
        <dbReference type="EMBL" id="GCE98033.1"/>
    </source>
</evidence>
<dbReference type="Proteomes" id="UP000301737">
    <property type="component" value="Unassembled WGS sequence"/>
</dbReference>
<dbReference type="GO" id="GO:0004740">
    <property type="term" value="F:pyruvate dehydrogenase (acetyl-transferring) kinase activity"/>
    <property type="evidence" value="ECO:0007669"/>
    <property type="project" value="TreeGrafter"/>
</dbReference>
<keyword evidence="5 10" id="KW-0547">Nucleotide-binding</keyword>
<feature type="domain" description="Histidine kinase" evidence="11">
    <location>
        <begin position="220"/>
        <end position="418"/>
    </location>
</feature>
<dbReference type="InterPro" id="IPR018955">
    <property type="entry name" value="BCDHK/PDK_N"/>
</dbReference>
<dbReference type="GO" id="GO:0005524">
    <property type="term" value="F:ATP binding"/>
    <property type="evidence" value="ECO:0007669"/>
    <property type="project" value="UniProtKB-UniRule"/>
</dbReference>
<dbReference type="EC" id="2.7.11.-" evidence="10"/>
<keyword evidence="7 10" id="KW-0067">ATP-binding</keyword>
<evidence type="ECO:0000256" key="10">
    <source>
        <dbReference type="RuleBase" id="RU366032"/>
    </source>
</evidence>
<evidence type="ECO:0000256" key="8">
    <source>
        <dbReference type="ARBA" id="ARBA00022946"/>
    </source>
</evidence>
<dbReference type="InterPro" id="IPR005467">
    <property type="entry name" value="His_kinase_dom"/>
</dbReference>
<organism evidence="12 13">
    <name type="scientific">Zygosaccharomyces mellis</name>
    <dbReference type="NCBI Taxonomy" id="42258"/>
    <lineage>
        <taxon>Eukaryota</taxon>
        <taxon>Fungi</taxon>
        <taxon>Dikarya</taxon>
        <taxon>Ascomycota</taxon>
        <taxon>Saccharomycotina</taxon>
        <taxon>Saccharomycetes</taxon>
        <taxon>Saccharomycetales</taxon>
        <taxon>Saccharomycetaceae</taxon>
        <taxon>Zygosaccharomyces</taxon>
    </lineage>
</organism>
<dbReference type="PANTHER" id="PTHR11947:SF20">
    <property type="entry name" value="[3-METHYL-2-OXOBUTANOATE DEHYDROGENASE [LIPOAMIDE]] KINASE, MITOCHONDRIAL"/>
    <property type="match status" value="1"/>
</dbReference>
<dbReference type="Pfam" id="PF02518">
    <property type="entry name" value="HATPase_c"/>
    <property type="match status" value="1"/>
</dbReference>
<keyword evidence="8" id="KW-0809">Transit peptide</keyword>
<evidence type="ECO:0000259" key="11">
    <source>
        <dbReference type="PROSITE" id="PS50109"/>
    </source>
</evidence>
<keyword evidence="9 10" id="KW-0496">Mitochondrion</keyword>
<accession>A0A4C2E2Q6</accession>
<comment type="subcellular location">
    <subcellularLocation>
        <location evidence="1 10">Mitochondrion matrix</location>
    </subcellularLocation>
</comment>
<keyword evidence="13" id="KW-1185">Reference proteome</keyword>